<feature type="domain" description="PGG" evidence="9">
    <location>
        <begin position="295"/>
        <end position="407"/>
    </location>
</feature>
<keyword evidence="3" id="KW-0677">Repeat</keyword>
<accession>A0AAF0WAQ4</accession>
<keyword evidence="4 8" id="KW-1133">Transmembrane helix</keyword>
<evidence type="ECO:0000256" key="3">
    <source>
        <dbReference type="ARBA" id="ARBA00022737"/>
    </source>
</evidence>
<dbReference type="PANTHER" id="PTHR24186:SF50">
    <property type="entry name" value="ANKYRIN REPEAT-CONTAINING PROTEIN ITN1-LIKE ISOFORM X1"/>
    <property type="match status" value="1"/>
</dbReference>
<dbReference type="PANTHER" id="PTHR24186">
    <property type="entry name" value="PROTEIN PHOSPHATASE 1 REGULATORY SUBUNIT"/>
    <property type="match status" value="1"/>
</dbReference>
<keyword evidence="6 8" id="KW-0472">Membrane</keyword>
<dbReference type="InterPro" id="IPR026961">
    <property type="entry name" value="PGG_dom"/>
</dbReference>
<dbReference type="Gene3D" id="1.25.40.20">
    <property type="entry name" value="Ankyrin repeat-containing domain"/>
    <property type="match status" value="2"/>
</dbReference>
<feature type="transmembrane region" description="Helical" evidence="8">
    <location>
        <begin position="305"/>
        <end position="324"/>
    </location>
</feature>
<keyword evidence="2 8" id="KW-0812">Transmembrane</keyword>
<sequence length="447" mass="49732">MRNTALHVAVLNGNVAIVKLLVEADPSDRHIQNYEGKTPIYIAAEKGYLAIIKEICTACTAQSLEGPGGSASALHALIKNMQDSVLGLLKGRKHLVTFSEAEGWTPLHYAAYHEFVSILGPLIEAQKDVGYQFVYRDMVSTPFHVAVEHGYTSTVIQLVKLWPSTSSAYTAVNKDSQNILHLAAAKNNKNMVQGILKHCPQKYKDQLLQQQDVNGDTPLHLLISNGCFVPELIEHKGLNTMVKNKKSWTPRDMLYSKDDIIAEQKILAEKKDFIFDKYTKILIDEKNAQMKKDLERYKKRTNTQIVVSALITTVTFTVGFTMPGGLHQSGEVDEGLVILSKKTAFNAFMVSDALALLLSTCSLFLYFLESMYEDPRQVSKLNAASTGLNIVSVMAMMLTFITGTYVVLSHSPAIAITVCLIGSFFFLFVIVLLIKMIYDRQVKRNAD</sequence>
<dbReference type="Pfam" id="PF12796">
    <property type="entry name" value="Ank_2"/>
    <property type="match status" value="1"/>
</dbReference>
<reference evidence="10" key="2">
    <citation type="submission" date="2022-03" db="EMBL/GenBank/DDBJ databases">
        <title>Draft title - Genomic analysis of global carrot germplasm unveils the trajectory of domestication and the origin of high carotenoid orange carrot.</title>
        <authorList>
            <person name="Iorizzo M."/>
            <person name="Ellison S."/>
            <person name="Senalik D."/>
            <person name="Macko-Podgorni A."/>
            <person name="Grzebelus D."/>
            <person name="Bostan H."/>
            <person name="Rolling W."/>
            <person name="Curaba J."/>
            <person name="Simon P."/>
        </authorList>
    </citation>
    <scope>NUCLEOTIDE SEQUENCE</scope>
    <source>
        <tissue evidence="10">Leaf</tissue>
    </source>
</reference>
<evidence type="ECO:0000313" key="10">
    <source>
        <dbReference type="EMBL" id="WOG86482.1"/>
    </source>
</evidence>
<evidence type="ECO:0000256" key="6">
    <source>
        <dbReference type="ARBA" id="ARBA00023136"/>
    </source>
</evidence>
<keyword evidence="5 7" id="KW-0040">ANK repeat</keyword>
<dbReference type="GO" id="GO:0005886">
    <property type="term" value="C:plasma membrane"/>
    <property type="evidence" value="ECO:0007669"/>
    <property type="project" value="TreeGrafter"/>
</dbReference>
<dbReference type="InterPro" id="IPR002110">
    <property type="entry name" value="Ankyrin_rpt"/>
</dbReference>
<feature type="transmembrane region" description="Helical" evidence="8">
    <location>
        <begin position="344"/>
        <end position="368"/>
    </location>
</feature>
<feature type="transmembrane region" description="Helical" evidence="8">
    <location>
        <begin position="414"/>
        <end position="434"/>
    </location>
</feature>
<dbReference type="PROSITE" id="PS50297">
    <property type="entry name" value="ANK_REP_REGION"/>
    <property type="match status" value="1"/>
</dbReference>
<protein>
    <recommendedName>
        <fullName evidence="9">PGG domain-containing protein</fullName>
    </recommendedName>
</protein>
<proteinExistence type="predicted"/>
<evidence type="ECO:0000256" key="2">
    <source>
        <dbReference type="ARBA" id="ARBA00022692"/>
    </source>
</evidence>
<comment type="subcellular location">
    <subcellularLocation>
        <location evidence="1">Membrane</location>
        <topology evidence="1">Multi-pass membrane protein</topology>
    </subcellularLocation>
</comment>
<organism evidence="10 11">
    <name type="scientific">Daucus carota subsp. sativus</name>
    <name type="common">Carrot</name>
    <dbReference type="NCBI Taxonomy" id="79200"/>
    <lineage>
        <taxon>Eukaryota</taxon>
        <taxon>Viridiplantae</taxon>
        <taxon>Streptophyta</taxon>
        <taxon>Embryophyta</taxon>
        <taxon>Tracheophyta</taxon>
        <taxon>Spermatophyta</taxon>
        <taxon>Magnoliopsida</taxon>
        <taxon>eudicotyledons</taxon>
        <taxon>Gunneridae</taxon>
        <taxon>Pentapetalae</taxon>
        <taxon>asterids</taxon>
        <taxon>campanulids</taxon>
        <taxon>Apiales</taxon>
        <taxon>Apiaceae</taxon>
        <taxon>Apioideae</taxon>
        <taxon>Scandiceae</taxon>
        <taxon>Daucinae</taxon>
        <taxon>Daucus</taxon>
        <taxon>Daucus sect. Daucus</taxon>
    </lineage>
</organism>
<keyword evidence="11" id="KW-1185">Reference proteome</keyword>
<dbReference type="EMBL" id="CP093344">
    <property type="protein sequence ID" value="WOG86482.1"/>
    <property type="molecule type" value="Genomic_DNA"/>
</dbReference>
<dbReference type="Pfam" id="PF13962">
    <property type="entry name" value="PGG"/>
    <property type="match status" value="1"/>
</dbReference>
<feature type="repeat" description="ANK" evidence="7">
    <location>
        <begin position="1"/>
        <end position="23"/>
    </location>
</feature>
<gene>
    <name evidence="10" type="ORF">DCAR_0205691</name>
</gene>
<dbReference type="Proteomes" id="UP000077755">
    <property type="component" value="Chromosome 2"/>
</dbReference>
<dbReference type="AlphaFoldDB" id="A0AAF0WAQ4"/>
<feature type="transmembrane region" description="Helical" evidence="8">
    <location>
        <begin position="388"/>
        <end position="408"/>
    </location>
</feature>
<name>A0AAF0WAQ4_DAUCS</name>
<dbReference type="PROSITE" id="PS50088">
    <property type="entry name" value="ANK_REPEAT"/>
    <property type="match status" value="1"/>
</dbReference>
<evidence type="ECO:0000256" key="4">
    <source>
        <dbReference type="ARBA" id="ARBA00022989"/>
    </source>
</evidence>
<dbReference type="SUPFAM" id="SSF48403">
    <property type="entry name" value="Ankyrin repeat"/>
    <property type="match status" value="1"/>
</dbReference>
<reference evidence="10" key="1">
    <citation type="journal article" date="2016" name="Nat. Genet.">
        <title>A high-quality carrot genome assembly provides new insights into carotenoid accumulation and asterid genome evolution.</title>
        <authorList>
            <person name="Iorizzo M."/>
            <person name="Ellison S."/>
            <person name="Senalik D."/>
            <person name="Zeng P."/>
            <person name="Satapoomin P."/>
            <person name="Huang J."/>
            <person name="Bowman M."/>
            <person name="Iovene M."/>
            <person name="Sanseverino W."/>
            <person name="Cavagnaro P."/>
            <person name="Yildiz M."/>
            <person name="Macko-Podgorni A."/>
            <person name="Moranska E."/>
            <person name="Grzebelus E."/>
            <person name="Grzebelus D."/>
            <person name="Ashrafi H."/>
            <person name="Zheng Z."/>
            <person name="Cheng S."/>
            <person name="Spooner D."/>
            <person name="Van Deynze A."/>
            <person name="Simon P."/>
        </authorList>
    </citation>
    <scope>NUCLEOTIDE SEQUENCE</scope>
    <source>
        <tissue evidence="10">Leaf</tissue>
    </source>
</reference>
<evidence type="ECO:0000256" key="8">
    <source>
        <dbReference type="SAM" id="Phobius"/>
    </source>
</evidence>
<evidence type="ECO:0000313" key="11">
    <source>
        <dbReference type="Proteomes" id="UP000077755"/>
    </source>
</evidence>
<dbReference type="SMART" id="SM00248">
    <property type="entry name" value="ANK"/>
    <property type="match status" value="6"/>
</dbReference>
<dbReference type="Pfam" id="PF00023">
    <property type="entry name" value="Ank"/>
    <property type="match status" value="1"/>
</dbReference>
<evidence type="ECO:0000256" key="7">
    <source>
        <dbReference type="PROSITE-ProRule" id="PRU00023"/>
    </source>
</evidence>
<evidence type="ECO:0000256" key="5">
    <source>
        <dbReference type="ARBA" id="ARBA00023043"/>
    </source>
</evidence>
<evidence type="ECO:0000259" key="9">
    <source>
        <dbReference type="Pfam" id="PF13962"/>
    </source>
</evidence>
<evidence type="ECO:0000256" key="1">
    <source>
        <dbReference type="ARBA" id="ARBA00004141"/>
    </source>
</evidence>
<dbReference type="InterPro" id="IPR036770">
    <property type="entry name" value="Ankyrin_rpt-contain_sf"/>
</dbReference>